<feature type="domain" description="Phage-Barnase-EndoU-ColicinE5/D-RelE like nuclease 4" evidence="1">
    <location>
        <begin position="22"/>
        <end position="129"/>
    </location>
</feature>
<evidence type="ECO:0000313" key="3">
    <source>
        <dbReference type="Proteomes" id="UP000095709"/>
    </source>
</evidence>
<proteinExistence type="predicted"/>
<name>A0A174TED0_9FIRM</name>
<dbReference type="Pfam" id="PF18813">
    <property type="entry name" value="PBECR4"/>
    <property type="match status" value="1"/>
</dbReference>
<accession>A0A174TED0</accession>
<gene>
    <name evidence="2" type="ORF">ERS852498_03530</name>
</gene>
<dbReference type="Proteomes" id="UP000095709">
    <property type="component" value="Unassembled WGS sequence"/>
</dbReference>
<dbReference type="RefSeq" id="WP_025579809.1">
    <property type="nucleotide sequence ID" value="NZ_CZAL01000042.1"/>
</dbReference>
<dbReference type="EMBL" id="CZAL01000042">
    <property type="protein sequence ID" value="CUQ06831.1"/>
    <property type="molecule type" value="Genomic_DNA"/>
</dbReference>
<protein>
    <recommendedName>
        <fullName evidence="1">Phage-Barnase-EndoU-ColicinE5/D-RelE like nuclease 4 domain-containing protein</fullName>
    </recommendedName>
</protein>
<evidence type="ECO:0000259" key="1">
    <source>
        <dbReference type="Pfam" id="PF18813"/>
    </source>
</evidence>
<dbReference type="AlphaFoldDB" id="A0A174TED0"/>
<dbReference type="GeneID" id="75079482"/>
<dbReference type="InterPro" id="IPR041420">
    <property type="entry name" value="PBECR4"/>
</dbReference>
<organism evidence="2 3">
    <name type="scientific">Fusicatenibacter saccharivorans</name>
    <dbReference type="NCBI Taxonomy" id="1150298"/>
    <lineage>
        <taxon>Bacteria</taxon>
        <taxon>Bacillati</taxon>
        <taxon>Bacillota</taxon>
        <taxon>Clostridia</taxon>
        <taxon>Lachnospirales</taxon>
        <taxon>Lachnospiraceae</taxon>
        <taxon>Fusicatenibacter</taxon>
    </lineage>
</organism>
<reference evidence="2 3" key="1">
    <citation type="submission" date="2015-09" db="EMBL/GenBank/DDBJ databases">
        <authorList>
            <consortium name="Pathogen Informatics"/>
        </authorList>
    </citation>
    <scope>NUCLEOTIDE SEQUENCE [LARGE SCALE GENOMIC DNA]</scope>
    <source>
        <strain evidence="2 3">2789STDY5834885</strain>
    </source>
</reference>
<sequence length="145" mass="16823">MATKVDKKNAIRQGITEAEIVYFQNLAGKTFLYVCGDEYFEVSFPIDHFLHLTGVETRLSTKDFYKNAKKSILTNNQFYFDARHVYANAKRKLPCLKRLPELTNEMVCVLKNMETMTITYKLSVTNLEFTGSVTRKPKRYTGKKD</sequence>
<evidence type="ECO:0000313" key="2">
    <source>
        <dbReference type="EMBL" id="CUQ06831.1"/>
    </source>
</evidence>